<evidence type="ECO:0000313" key="3">
    <source>
        <dbReference type="EMBL" id="KAL2913644.1"/>
    </source>
</evidence>
<feature type="transmembrane region" description="Helical" evidence="2">
    <location>
        <begin position="203"/>
        <end position="226"/>
    </location>
</feature>
<name>A0ABR4N2C3_9FUNG</name>
<comment type="caution">
    <text evidence="3">The sequence shown here is derived from an EMBL/GenBank/DDBJ whole genome shotgun (WGS) entry which is preliminary data.</text>
</comment>
<dbReference type="EMBL" id="JADGIZ020000043">
    <property type="protein sequence ID" value="KAL2913644.1"/>
    <property type="molecule type" value="Genomic_DNA"/>
</dbReference>
<evidence type="ECO:0000256" key="2">
    <source>
        <dbReference type="SAM" id="Phobius"/>
    </source>
</evidence>
<evidence type="ECO:0000313" key="4">
    <source>
        <dbReference type="Proteomes" id="UP001527925"/>
    </source>
</evidence>
<keyword evidence="4" id="KW-1185">Reference proteome</keyword>
<feature type="transmembrane region" description="Helical" evidence="2">
    <location>
        <begin position="133"/>
        <end position="152"/>
    </location>
</feature>
<proteinExistence type="predicted"/>
<reference evidence="3 4" key="1">
    <citation type="submission" date="2023-09" db="EMBL/GenBank/DDBJ databases">
        <title>Pangenome analysis of Batrachochytrium dendrobatidis and related Chytrids.</title>
        <authorList>
            <person name="Yacoub M.N."/>
            <person name="Stajich J.E."/>
            <person name="James T.Y."/>
        </authorList>
    </citation>
    <scope>NUCLEOTIDE SEQUENCE [LARGE SCALE GENOMIC DNA]</scope>
    <source>
        <strain evidence="3 4">JEL0888</strain>
    </source>
</reference>
<organism evidence="3 4">
    <name type="scientific">Polyrhizophydium stewartii</name>
    <dbReference type="NCBI Taxonomy" id="2732419"/>
    <lineage>
        <taxon>Eukaryota</taxon>
        <taxon>Fungi</taxon>
        <taxon>Fungi incertae sedis</taxon>
        <taxon>Chytridiomycota</taxon>
        <taxon>Chytridiomycota incertae sedis</taxon>
        <taxon>Chytridiomycetes</taxon>
        <taxon>Rhizophydiales</taxon>
        <taxon>Rhizophydiales incertae sedis</taxon>
        <taxon>Polyrhizophydium</taxon>
    </lineage>
</organism>
<dbReference type="Proteomes" id="UP001527925">
    <property type="component" value="Unassembled WGS sequence"/>
</dbReference>
<protein>
    <submittedName>
        <fullName evidence="3">Uncharacterized protein</fullName>
    </submittedName>
</protein>
<feature type="transmembrane region" description="Helical" evidence="2">
    <location>
        <begin position="56"/>
        <end position="79"/>
    </location>
</feature>
<feature type="transmembrane region" description="Helical" evidence="2">
    <location>
        <begin position="164"/>
        <end position="191"/>
    </location>
</feature>
<sequence>MSNLTDTDVSPTLTAHSDNIRNLQLLFALLSLAPVYTLAVVHLLQLRRLPLTAYSLLAHSVCISIAIFITCDVIDTAFLTETSGFIRDGVLTLNMIVFCLTELEFLSVFAPYVSTLSALMRNDKQRACWGGPIALRFCQTAAILTCLTPWIITHFSSAVDSTNAWSFVNMIVTFVGVVDFGIQCFIVWFVFTRIRGVTTRLAWAFAALMFLGAVLLVVGYSYPFLIFYNSSLFVTSTYYIAIVDFCLVTYQFVGIQLMLLIKRLIAHPEHKPKPLLTAASDQFSSSATRSSWIDENRGSNGVLETHSLPVVRSARGQGNVLAGASPAPLPKAHRGASRASLVRPALIRSSTLVANSDSRSTTAGAANLTDSTIIDVHAGSDTLARPVLADTLPRARNGHAALRLLMPDSPLSPFVPTLQAPAPGSRRSLVAASRMRDSLQAVSPTTPSSPHASE</sequence>
<keyword evidence="2" id="KW-1133">Transmembrane helix</keyword>
<accession>A0ABR4N2C3</accession>
<feature type="compositionally biased region" description="Polar residues" evidence="1">
    <location>
        <begin position="440"/>
        <end position="454"/>
    </location>
</feature>
<gene>
    <name evidence="3" type="ORF">HK105_206804</name>
</gene>
<feature type="transmembrane region" description="Helical" evidence="2">
    <location>
        <begin position="91"/>
        <end position="113"/>
    </location>
</feature>
<feature type="transmembrane region" description="Helical" evidence="2">
    <location>
        <begin position="23"/>
        <end position="44"/>
    </location>
</feature>
<feature type="transmembrane region" description="Helical" evidence="2">
    <location>
        <begin position="238"/>
        <end position="261"/>
    </location>
</feature>
<evidence type="ECO:0000256" key="1">
    <source>
        <dbReference type="SAM" id="MobiDB-lite"/>
    </source>
</evidence>
<keyword evidence="2" id="KW-0812">Transmembrane</keyword>
<keyword evidence="2" id="KW-0472">Membrane</keyword>
<feature type="region of interest" description="Disordered" evidence="1">
    <location>
        <begin position="416"/>
        <end position="454"/>
    </location>
</feature>